<proteinExistence type="inferred from homology"/>
<dbReference type="InterPro" id="IPR009413">
    <property type="entry name" value="Aegerolysin-typ"/>
</dbReference>
<dbReference type="OrthoDB" id="2727348at2759"/>
<dbReference type="GeneID" id="38781399"/>
<dbReference type="EMBL" id="BFAD01000006">
    <property type="protein sequence ID" value="GBE84482.1"/>
    <property type="molecule type" value="Genomic_DNA"/>
</dbReference>
<comment type="caution">
    <text evidence="2">The sequence shown here is derived from an EMBL/GenBank/DDBJ whole genome shotgun (WGS) entry which is preliminary data.</text>
</comment>
<dbReference type="Proteomes" id="UP000287166">
    <property type="component" value="Unassembled WGS sequence"/>
</dbReference>
<sequence length="133" mass="14252">MGYSQWVSITLQNSSGQDIQTANVNLPWGKFYADDNKGRDIPASSVVDQDVPAGDSFTVYSCGREDSPTGTEGSFDVVDASSGAVIRTISWHCPYVGDNTFKLLDSNDAWAVDTSGFSQHGALGQITVAFSQF</sequence>
<name>A0A401GQJ8_9APHY</name>
<dbReference type="STRING" id="139825.A0A401GQJ8"/>
<organism evidence="2 3">
    <name type="scientific">Sparassis crispa</name>
    <dbReference type="NCBI Taxonomy" id="139825"/>
    <lineage>
        <taxon>Eukaryota</taxon>
        <taxon>Fungi</taxon>
        <taxon>Dikarya</taxon>
        <taxon>Basidiomycota</taxon>
        <taxon>Agaricomycotina</taxon>
        <taxon>Agaricomycetes</taxon>
        <taxon>Polyporales</taxon>
        <taxon>Sparassidaceae</taxon>
        <taxon>Sparassis</taxon>
    </lineage>
</organism>
<evidence type="ECO:0000313" key="2">
    <source>
        <dbReference type="EMBL" id="GBE84482.1"/>
    </source>
</evidence>
<reference evidence="2 3" key="1">
    <citation type="journal article" date="2018" name="Sci. Rep.">
        <title>Genome sequence of the cauliflower mushroom Sparassis crispa (Hanabiratake) and its association with beneficial usage.</title>
        <authorList>
            <person name="Kiyama R."/>
            <person name="Furutani Y."/>
            <person name="Kawaguchi K."/>
            <person name="Nakanishi T."/>
        </authorList>
    </citation>
    <scope>NUCLEOTIDE SEQUENCE [LARGE SCALE GENOMIC DNA]</scope>
</reference>
<dbReference type="GO" id="GO:0019836">
    <property type="term" value="P:symbiont-mediated hemolysis of host erythrocyte"/>
    <property type="evidence" value="ECO:0007669"/>
    <property type="project" value="InterPro"/>
</dbReference>
<protein>
    <submittedName>
        <fullName evidence="2">Aegerolysin Aa-Pri1</fullName>
    </submittedName>
</protein>
<gene>
    <name evidence="2" type="ORF">SCP_0604610</name>
</gene>
<dbReference type="Gene3D" id="2.60.270.50">
    <property type="match status" value="1"/>
</dbReference>
<comment type="similarity">
    <text evidence="1">Belongs to the aegerolysin family.</text>
</comment>
<evidence type="ECO:0000256" key="1">
    <source>
        <dbReference type="ARBA" id="ARBA00010795"/>
    </source>
</evidence>
<accession>A0A401GQJ8</accession>
<dbReference type="AlphaFoldDB" id="A0A401GQJ8"/>
<dbReference type="RefSeq" id="XP_027615395.1">
    <property type="nucleotide sequence ID" value="XM_027759594.1"/>
</dbReference>
<keyword evidence="3" id="KW-1185">Reference proteome</keyword>
<evidence type="ECO:0000313" key="3">
    <source>
        <dbReference type="Proteomes" id="UP000287166"/>
    </source>
</evidence>
<dbReference type="Pfam" id="PF06355">
    <property type="entry name" value="Aegerolysin"/>
    <property type="match status" value="1"/>
</dbReference>
<dbReference type="PIRSF" id="PIRSF007951">
    <property type="entry name" value="Hemolysin, aegerolysin type"/>
    <property type="match status" value="1"/>
</dbReference>
<dbReference type="InParanoid" id="A0A401GQJ8"/>